<gene>
    <name evidence="2" type="ORF">SAMN05216186_101366</name>
</gene>
<feature type="signal peptide" evidence="1">
    <location>
        <begin position="1"/>
        <end position="18"/>
    </location>
</feature>
<dbReference type="GO" id="GO:0016020">
    <property type="term" value="C:membrane"/>
    <property type="evidence" value="ECO:0007669"/>
    <property type="project" value="UniProtKB-SubCell"/>
</dbReference>
<evidence type="ECO:0000313" key="3">
    <source>
        <dbReference type="Proteomes" id="UP000198706"/>
    </source>
</evidence>
<accession>A0A1G8TGX4</accession>
<organism evidence="2 3">
    <name type="scientific">Pseudomonas indica</name>
    <dbReference type="NCBI Taxonomy" id="137658"/>
    <lineage>
        <taxon>Bacteria</taxon>
        <taxon>Pseudomonadati</taxon>
        <taxon>Pseudomonadota</taxon>
        <taxon>Gammaproteobacteria</taxon>
        <taxon>Pseudomonadales</taxon>
        <taxon>Pseudomonadaceae</taxon>
        <taxon>Pseudomonas</taxon>
    </lineage>
</organism>
<dbReference type="AlphaFoldDB" id="A0A1G8TGX4"/>
<dbReference type="EMBL" id="FNFD01000001">
    <property type="protein sequence ID" value="SDJ40677.1"/>
    <property type="molecule type" value="Genomic_DNA"/>
</dbReference>
<dbReference type="GO" id="GO:0015562">
    <property type="term" value="F:efflux transmembrane transporter activity"/>
    <property type="evidence" value="ECO:0007669"/>
    <property type="project" value="InterPro"/>
</dbReference>
<dbReference type="Gene3D" id="1.20.1600.10">
    <property type="entry name" value="Outer membrane efflux proteins (OEP)"/>
    <property type="match status" value="1"/>
</dbReference>
<sequence length="692" mass="77075">MLRLLLLLSCLFSLPAMAAPLPLADLLNGLENDPAWLADQAESEALRAERELREDEAGWQLFAGTSAGHYRELVTDDVHDEYDGLDLAVGVRHPLLGSLKRQADAVQASQHDIQRQQLRAALRRAEQRLALRGAYADWWRAQQEQRWCAALAPGLTAAERRIQQRQAGGWLLASEAQLQRSRWQELARRCAETARVTDEVRVAVAAYASAPVETDAEALAEPLADRPQAQERWLALLERHPRLAERQDRLAQAEQGRESPWYAGVDSSFSLAQSVEERSGGGAPGTGLVASLNFSTPFDLLGNDRARERLGEARYQAALRQVDVERRTLARELGRTLRAQRAALSTLTLRREQFEAARAAWRERRARGERDLEQSVLPELVAEREFYLSGFALIAAWHAAWLREAELGVFGNDDAAFAALLGDSRQPWVALDAARDNRVSTDAEWSQASYLWDSHALLDPKRRAGELRALRRAGMTAIYLGLDKAQVDALPATRAALGELLAVAGREGLRVSLLLGDPAWLNAGQRDGLIALIEQLRSLPFASLHLDLEVEQLGWPVPTSRLQDWLDTLKAAAQVSPWPLELSSHPRWFAEPAADQPCIPCALPGLGVRSVSLMIYTRNAERSGALAEDIALRWPAVRFRLAQSVERMLPAEESWAGVPAVELRRQAERWRTQLQPVGVSGLDWQTWTDFPK</sequence>
<evidence type="ECO:0000313" key="2">
    <source>
        <dbReference type="EMBL" id="SDJ40677.1"/>
    </source>
</evidence>
<feature type="chain" id="PRO_5011432662" evidence="1">
    <location>
        <begin position="19"/>
        <end position="692"/>
    </location>
</feature>
<evidence type="ECO:0000256" key="1">
    <source>
        <dbReference type="SAM" id="SignalP"/>
    </source>
</evidence>
<dbReference type="STRING" id="137658.SAMN05216186_101366"/>
<dbReference type="RefSeq" id="WP_084333291.1">
    <property type="nucleotide sequence ID" value="NZ_FNFD01000001.1"/>
</dbReference>
<dbReference type="Proteomes" id="UP000198706">
    <property type="component" value="Unassembled WGS sequence"/>
</dbReference>
<reference evidence="2 3" key="1">
    <citation type="submission" date="2016-10" db="EMBL/GenBank/DDBJ databases">
        <authorList>
            <person name="de Groot N.N."/>
        </authorList>
    </citation>
    <scope>NUCLEOTIDE SEQUENCE [LARGE SCALE GENOMIC DNA]</scope>
    <source>
        <strain evidence="2 3">JCM 21544</strain>
    </source>
</reference>
<name>A0A1G8TGX4_9PSED</name>
<keyword evidence="1" id="KW-0732">Signal</keyword>
<proteinExistence type="predicted"/>
<keyword evidence="3" id="KW-1185">Reference proteome</keyword>
<protein>
    <submittedName>
        <fullName evidence="2">Outer membrane efflux protein</fullName>
    </submittedName>
</protein>
<dbReference type="SUPFAM" id="SSF56954">
    <property type="entry name" value="Outer membrane efflux proteins (OEP)"/>
    <property type="match status" value="1"/>
</dbReference>